<dbReference type="Proteomes" id="UP000792457">
    <property type="component" value="Unassembled WGS sequence"/>
</dbReference>
<dbReference type="SUPFAM" id="SSF57625">
    <property type="entry name" value="Invertebrate chitin-binding proteins"/>
    <property type="match status" value="1"/>
</dbReference>
<evidence type="ECO:0000313" key="10">
    <source>
        <dbReference type="Proteomes" id="UP000792457"/>
    </source>
</evidence>
<evidence type="ECO:0000313" key="9">
    <source>
        <dbReference type="EMBL" id="KAG8230483.1"/>
    </source>
</evidence>
<keyword evidence="2" id="KW-0147">Chitin-binding</keyword>
<proteinExistence type="inferred from homology"/>
<dbReference type="GO" id="GO:0005576">
    <property type="term" value="C:extracellular region"/>
    <property type="evidence" value="ECO:0007669"/>
    <property type="project" value="InterPro"/>
</dbReference>
<dbReference type="InterPro" id="IPR017853">
    <property type="entry name" value="GH"/>
</dbReference>
<gene>
    <name evidence="9" type="ORF">J437_LFUL013525</name>
</gene>
<sequence>TIHCRPKLGVGWKVREKIVCYYGSWATYRQGNGQFNVDNIDPNLCTHLIYSFVGIGNDGSVVNNPTLRNNFVSNIISFVRQYNFDGFDLDWEYPAQNGGSPSDKGAFTLLIQQLRPQFDKYGYSLSAAIPAGKNSIQTSYDICTMIKNGGWITKWDDQQKVPYAYSGNQWISFDNPQSVALKVNYALQQGLGGVMTWSIDTDDFLGLCTGKKFPILNAMRGILGDENNSQTSPIIPPPITTIPTLKTTTQPSQTQTCAKEGYVRDMSNCAKFYYCQLINNKYTAHTYNCPAGLVFDTNNSICNYPDMVNCLKQKSQNL</sequence>
<dbReference type="GO" id="GO:0008061">
    <property type="term" value="F:chitin binding"/>
    <property type="evidence" value="ECO:0007669"/>
    <property type="project" value="UniProtKB-KW"/>
</dbReference>
<dbReference type="PANTHER" id="PTHR11177">
    <property type="entry name" value="CHITINASE"/>
    <property type="match status" value="1"/>
</dbReference>
<evidence type="ECO:0000256" key="6">
    <source>
        <dbReference type="RuleBase" id="RU000489"/>
    </source>
</evidence>
<accession>A0A8K0K9T9</accession>
<dbReference type="SMART" id="SM00494">
    <property type="entry name" value="ChtBD2"/>
    <property type="match status" value="1"/>
</dbReference>
<dbReference type="InterPro" id="IPR001579">
    <property type="entry name" value="Glyco_hydro_18_chit_AS"/>
</dbReference>
<dbReference type="GO" id="GO:0004568">
    <property type="term" value="F:chitinase activity"/>
    <property type="evidence" value="ECO:0007669"/>
    <property type="project" value="UniProtKB-ARBA"/>
</dbReference>
<dbReference type="OrthoDB" id="73875at2759"/>
<dbReference type="GO" id="GO:0005975">
    <property type="term" value="P:carbohydrate metabolic process"/>
    <property type="evidence" value="ECO:0007669"/>
    <property type="project" value="InterPro"/>
</dbReference>
<dbReference type="InterPro" id="IPR050314">
    <property type="entry name" value="Glycosyl_Hydrlase_18"/>
</dbReference>
<name>A0A8K0K9T9_LADFU</name>
<dbReference type="AlphaFoldDB" id="A0A8K0K9T9"/>
<evidence type="ECO:0000256" key="4">
    <source>
        <dbReference type="ARBA" id="ARBA00023157"/>
    </source>
</evidence>
<reference evidence="9" key="1">
    <citation type="submission" date="2013-04" db="EMBL/GenBank/DDBJ databases">
        <authorList>
            <person name="Qu J."/>
            <person name="Murali S.C."/>
            <person name="Bandaranaike D."/>
            <person name="Bellair M."/>
            <person name="Blankenburg K."/>
            <person name="Chao H."/>
            <person name="Dinh H."/>
            <person name="Doddapaneni H."/>
            <person name="Downs B."/>
            <person name="Dugan-Rocha S."/>
            <person name="Elkadiri S."/>
            <person name="Gnanaolivu R.D."/>
            <person name="Hernandez B."/>
            <person name="Javaid M."/>
            <person name="Jayaseelan J.C."/>
            <person name="Lee S."/>
            <person name="Li M."/>
            <person name="Ming W."/>
            <person name="Munidasa M."/>
            <person name="Muniz J."/>
            <person name="Nguyen L."/>
            <person name="Ongeri F."/>
            <person name="Osuji N."/>
            <person name="Pu L.-L."/>
            <person name="Puazo M."/>
            <person name="Qu C."/>
            <person name="Quiroz J."/>
            <person name="Raj R."/>
            <person name="Weissenberger G."/>
            <person name="Xin Y."/>
            <person name="Zou X."/>
            <person name="Han Y."/>
            <person name="Richards S."/>
            <person name="Worley K."/>
            <person name="Muzny D."/>
            <person name="Gibbs R."/>
        </authorList>
    </citation>
    <scope>NUCLEOTIDE SEQUENCE</scope>
    <source>
        <strain evidence="9">Sampled in the wild</strain>
    </source>
</reference>
<dbReference type="PANTHER" id="PTHR11177:SF317">
    <property type="entry name" value="CHITINASE 12-RELATED"/>
    <property type="match status" value="1"/>
</dbReference>
<dbReference type="InterPro" id="IPR036508">
    <property type="entry name" value="Chitin-bd_dom_sf"/>
</dbReference>
<dbReference type="InterPro" id="IPR011583">
    <property type="entry name" value="Chitinase_II/V-like_cat"/>
</dbReference>
<dbReference type="GO" id="GO:0006032">
    <property type="term" value="P:chitin catabolic process"/>
    <property type="evidence" value="ECO:0007669"/>
    <property type="project" value="UniProtKB-ARBA"/>
</dbReference>
<dbReference type="InterPro" id="IPR002557">
    <property type="entry name" value="Chitin-bd_dom"/>
</dbReference>
<comment type="similarity">
    <text evidence="1">Belongs to the glycosyl hydrolase 18 family. Chitinase class II subfamily.</text>
</comment>
<dbReference type="Gene3D" id="3.10.50.10">
    <property type="match status" value="1"/>
</dbReference>
<feature type="domain" description="GH18" evidence="8">
    <location>
        <begin position="1"/>
        <end position="226"/>
    </location>
</feature>
<dbReference type="SUPFAM" id="SSF51445">
    <property type="entry name" value="(Trans)glycosidases"/>
    <property type="match status" value="1"/>
</dbReference>
<protein>
    <recommendedName>
        <fullName evidence="11">Chitinase</fullName>
    </recommendedName>
</protein>
<reference evidence="9" key="2">
    <citation type="submission" date="2017-10" db="EMBL/GenBank/DDBJ databases">
        <title>Ladona fulva Genome sequencing and assembly.</title>
        <authorList>
            <person name="Murali S."/>
            <person name="Richards S."/>
            <person name="Bandaranaike D."/>
            <person name="Bellair M."/>
            <person name="Blankenburg K."/>
            <person name="Chao H."/>
            <person name="Dinh H."/>
            <person name="Doddapaneni H."/>
            <person name="Dugan-Rocha S."/>
            <person name="Elkadiri S."/>
            <person name="Gnanaolivu R."/>
            <person name="Hernandez B."/>
            <person name="Skinner E."/>
            <person name="Javaid M."/>
            <person name="Lee S."/>
            <person name="Li M."/>
            <person name="Ming W."/>
            <person name="Munidasa M."/>
            <person name="Muniz J."/>
            <person name="Nguyen L."/>
            <person name="Hughes D."/>
            <person name="Osuji N."/>
            <person name="Pu L.-L."/>
            <person name="Puazo M."/>
            <person name="Qu C."/>
            <person name="Quiroz J."/>
            <person name="Raj R."/>
            <person name="Weissenberger G."/>
            <person name="Xin Y."/>
            <person name="Zou X."/>
            <person name="Han Y."/>
            <person name="Worley K."/>
            <person name="Muzny D."/>
            <person name="Gibbs R."/>
        </authorList>
    </citation>
    <scope>NUCLEOTIDE SEQUENCE</scope>
    <source>
        <strain evidence="9">Sampled in the wild</strain>
    </source>
</reference>
<dbReference type="Pfam" id="PF00704">
    <property type="entry name" value="Glyco_hydro_18"/>
    <property type="match status" value="1"/>
</dbReference>
<dbReference type="PROSITE" id="PS51910">
    <property type="entry name" value="GH18_2"/>
    <property type="match status" value="1"/>
</dbReference>
<feature type="domain" description="Chitin-binding type-2" evidence="7">
    <location>
        <begin position="254"/>
        <end position="312"/>
    </location>
</feature>
<keyword evidence="10" id="KW-1185">Reference proteome</keyword>
<dbReference type="PROSITE" id="PS50940">
    <property type="entry name" value="CHIT_BIND_II"/>
    <property type="match status" value="1"/>
</dbReference>
<evidence type="ECO:0000256" key="5">
    <source>
        <dbReference type="ARBA" id="ARBA00023295"/>
    </source>
</evidence>
<dbReference type="Gene3D" id="2.170.140.10">
    <property type="entry name" value="Chitin binding domain"/>
    <property type="match status" value="1"/>
</dbReference>
<evidence type="ECO:0000259" key="8">
    <source>
        <dbReference type="PROSITE" id="PS51910"/>
    </source>
</evidence>
<comment type="caution">
    <text evidence="9">The sequence shown here is derived from an EMBL/GenBank/DDBJ whole genome shotgun (WGS) entry which is preliminary data.</text>
</comment>
<dbReference type="InterPro" id="IPR029070">
    <property type="entry name" value="Chitinase_insertion_sf"/>
</dbReference>
<organism evidence="9 10">
    <name type="scientific">Ladona fulva</name>
    <name type="common">Scarce chaser dragonfly</name>
    <name type="synonym">Libellula fulva</name>
    <dbReference type="NCBI Taxonomy" id="123851"/>
    <lineage>
        <taxon>Eukaryota</taxon>
        <taxon>Metazoa</taxon>
        <taxon>Ecdysozoa</taxon>
        <taxon>Arthropoda</taxon>
        <taxon>Hexapoda</taxon>
        <taxon>Insecta</taxon>
        <taxon>Pterygota</taxon>
        <taxon>Palaeoptera</taxon>
        <taxon>Odonata</taxon>
        <taxon>Epiprocta</taxon>
        <taxon>Anisoptera</taxon>
        <taxon>Libelluloidea</taxon>
        <taxon>Libellulidae</taxon>
        <taxon>Ladona</taxon>
    </lineage>
</organism>
<feature type="non-terminal residue" evidence="9">
    <location>
        <position position="318"/>
    </location>
</feature>
<evidence type="ECO:0000256" key="2">
    <source>
        <dbReference type="ARBA" id="ARBA00022669"/>
    </source>
</evidence>
<dbReference type="SMART" id="SM00636">
    <property type="entry name" value="Glyco_18"/>
    <property type="match status" value="1"/>
</dbReference>
<evidence type="ECO:0000259" key="7">
    <source>
        <dbReference type="PROSITE" id="PS50940"/>
    </source>
</evidence>
<evidence type="ECO:0008006" key="11">
    <source>
        <dbReference type="Google" id="ProtNLM"/>
    </source>
</evidence>
<evidence type="ECO:0000256" key="1">
    <source>
        <dbReference type="ARBA" id="ARBA00009121"/>
    </source>
</evidence>
<dbReference type="Pfam" id="PF01607">
    <property type="entry name" value="CBM_14"/>
    <property type="match status" value="1"/>
</dbReference>
<dbReference type="EMBL" id="KZ308490">
    <property type="protein sequence ID" value="KAG8230483.1"/>
    <property type="molecule type" value="Genomic_DNA"/>
</dbReference>
<keyword evidence="4" id="KW-1015">Disulfide bond</keyword>
<keyword evidence="5 6" id="KW-0326">Glycosidase</keyword>
<dbReference type="Gene3D" id="3.20.20.80">
    <property type="entry name" value="Glycosidases"/>
    <property type="match status" value="3"/>
</dbReference>
<dbReference type="InterPro" id="IPR001223">
    <property type="entry name" value="Glyco_hydro18_cat"/>
</dbReference>
<dbReference type="PROSITE" id="PS01095">
    <property type="entry name" value="GH18_1"/>
    <property type="match status" value="1"/>
</dbReference>
<evidence type="ECO:0000256" key="3">
    <source>
        <dbReference type="ARBA" id="ARBA00022801"/>
    </source>
</evidence>
<keyword evidence="3 6" id="KW-0378">Hydrolase</keyword>